<feature type="non-terminal residue" evidence="1">
    <location>
        <position position="34"/>
    </location>
</feature>
<gene>
    <name evidence="1" type="ORF">AVDCRST_MAG92-2537</name>
</gene>
<sequence>PLSLAQEQERLLGIFTMQINGMTWTKHSKNQTYC</sequence>
<dbReference type="AlphaFoldDB" id="A0A6J4IWT0"/>
<name>A0A6J4IWT0_9CYAN</name>
<feature type="non-terminal residue" evidence="1">
    <location>
        <position position="1"/>
    </location>
</feature>
<accession>A0A6J4IWT0</accession>
<reference evidence="1" key="1">
    <citation type="submission" date="2020-02" db="EMBL/GenBank/DDBJ databases">
        <authorList>
            <person name="Meier V. D."/>
        </authorList>
    </citation>
    <scope>NUCLEOTIDE SEQUENCE</scope>
    <source>
        <strain evidence="1">AVDCRST_MAG92</strain>
    </source>
</reference>
<dbReference type="EMBL" id="CADCTM010000390">
    <property type="protein sequence ID" value="CAA9262456.1"/>
    <property type="molecule type" value="Genomic_DNA"/>
</dbReference>
<organism evidence="1">
    <name type="scientific">uncultured Coleofasciculus sp</name>
    <dbReference type="NCBI Taxonomy" id="1267456"/>
    <lineage>
        <taxon>Bacteria</taxon>
        <taxon>Bacillati</taxon>
        <taxon>Cyanobacteriota</taxon>
        <taxon>Cyanophyceae</taxon>
        <taxon>Coleofasciculales</taxon>
        <taxon>Coleofasciculaceae</taxon>
        <taxon>Coleofasciculus</taxon>
        <taxon>environmental samples</taxon>
    </lineage>
</organism>
<proteinExistence type="predicted"/>
<protein>
    <submittedName>
        <fullName evidence="1">Uncharacterized protein</fullName>
    </submittedName>
</protein>
<evidence type="ECO:0000313" key="1">
    <source>
        <dbReference type="EMBL" id="CAA9262456.1"/>
    </source>
</evidence>